<gene>
    <name evidence="1" type="ORF">METZ01_LOCUS441205</name>
</gene>
<evidence type="ECO:0000313" key="1">
    <source>
        <dbReference type="EMBL" id="SVD88351.1"/>
    </source>
</evidence>
<dbReference type="InterPro" id="IPR050585">
    <property type="entry name" value="Xaa-Pro_dipeptidyl-ppase/CocE"/>
</dbReference>
<proteinExistence type="predicted"/>
<evidence type="ECO:0008006" key="2">
    <source>
        <dbReference type="Google" id="ProtNLM"/>
    </source>
</evidence>
<accession>A0A382YYY9</accession>
<name>A0A382YYY9_9ZZZZ</name>
<organism evidence="1">
    <name type="scientific">marine metagenome</name>
    <dbReference type="NCBI Taxonomy" id="408172"/>
    <lineage>
        <taxon>unclassified sequences</taxon>
        <taxon>metagenomes</taxon>
        <taxon>ecological metagenomes</taxon>
    </lineage>
</organism>
<dbReference type="PANTHER" id="PTHR43056">
    <property type="entry name" value="PEPTIDASE S9 PROLYL OLIGOPEPTIDASE"/>
    <property type="match status" value="1"/>
</dbReference>
<dbReference type="AlphaFoldDB" id="A0A382YYY9"/>
<sequence length="68" mass="7441">MSSKTVSSYGSWKSPITAELITKGGLKLGEVRVDGSDLYWLEGRPDEAGRYVVVRRTADGEIVDIVPE</sequence>
<reference evidence="1" key="1">
    <citation type="submission" date="2018-05" db="EMBL/GenBank/DDBJ databases">
        <authorList>
            <person name="Lanie J.A."/>
            <person name="Ng W.-L."/>
            <person name="Kazmierczak K.M."/>
            <person name="Andrzejewski T.M."/>
            <person name="Davidsen T.M."/>
            <person name="Wayne K.J."/>
            <person name="Tettelin H."/>
            <person name="Glass J.I."/>
            <person name="Rusch D."/>
            <person name="Podicherti R."/>
            <person name="Tsui H.-C.T."/>
            <person name="Winkler M.E."/>
        </authorList>
    </citation>
    <scope>NUCLEOTIDE SEQUENCE</scope>
</reference>
<feature type="non-terminal residue" evidence="1">
    <location>
        <position position="68"/>
    </location>
</feature>
<dbReference type="EMBL" id="UINC01179598">
    <property type="protein sequence ID" value="SVD88351.1"/>
    <property type="molecule type" value="Genomic_DNA"/>
</dbReference>
<dbReference type="PANTHER" id="PTHR43056:SF5">
    <property type="entry name" value="PEPTIDASE S9 PROLYL OLIGOPEPTIDASE CATALYTIC DOMAIN-CONTAINING PROTEIN"/>
    <property type="match status" value="1"/>
</dbReference>
<protein>
    <recommendedName>
        <fullName evidence="2">S9 family peptidase</fullName>
    </recommendedName>
</protein>